<accession>A0AAD8QQV3</accession>
<dbReference type="EMBL" id="JAUUTY010000007">
    <property type="protein sequence ID" value="KAK1607358.1"/>
    <property type="molecule type" value="Genomic_DNA"/>
</dbReference>
<keyword evidence="3" id="KW-1185">Reference proteome</keyword>
<name>A0AAD8QQV3_LOLMU</name>
<dbReference type="Pfam" id="PF03470">
    <property type="entry name" value="zf-XS"/>
    <property type="match status" value="1"/>
</dbReference>
<evidence type="ECO:0000313" key="3">
    <source>
        <dbReference type="Proteomes" id="UP001231189"/>
    </source>
</evidence>
<evidence type="ECO:0000313" key="2">
    <source>
        <dbReference type="EMBL" id="KAK1607358.1"/>
    </source>
</evidence>
<comment type="caution">
    <text evidence="2">The sequence shown here is derived from an EMBL/GenBank/DDBJ whole genome shotgun (WGS) entry which is preliminary data.</text>
</comment>
<dbReference type="InterPro" id="IPR005381">
    <property type="entry name" value="Znf-XS_domain"/>
</dbReference>
<organism evidence="2 3">
    <name type="scientific">Lolium multiflorum</name>
    <name type="common">Italian ryegrass</name>
    <name type="synonym">Lolium perenne subsp. multiflorum</name>
    <dbReference type="NCBI Taxonomy" id="4521"/>
    <lineage>
        <taxon>Eukaryota</taxon>
        <taxon>Viridiplantae</taxon>
        <taxon>Streptophyta</taxon>
        <taxon>Embryophyta</taxon>
        <taxon>Tracheophyta</taxon>
        <taxon>Spermatophyta</taxon>
        <taxon>Magnoliopsida</taxon>
        <taxon>Liliopsida</taxon>
        <taxon>Poales</taxon>
        <taxon>Poaceae</taxon>
        <taxon>BOP clade</taxon>
        <taxon>Pooideae</taxon>
        <taxon>Poodae</taxon>
        <taxon>Poeae</taxon>
        <taxon>Poeae Chloroplast Group 2 (Poeae type)</taxon>
        <taxon>Loliodinae</taxon>
        <taxon>Loliinae</taxon>
        <taxon>Lolium</taxon>
    </lineage>
</organism>
<reference evidence="2" key="1">
    <citation type="submission" date="2023-07" db="EMBL/GenBank/DDBJ databases">
        <title>A chromosome-level genome assembly of Lolium multiflorum.</title>
        <authorList>
            <person name="Chen Y."/>
            <person name="Copetti D."/>
            <person name="Kolliker R."/>
            <person name="Studer B."/>
        </authorList>
    </citation>
    <scope>NUCLEOTIDE SEQUENCE</scope>
    <source>
        <strain evidence="2">02402/16</strain>
        <tissue evidence="2">Leaf</tissue>
    </source>
</reference>
<sequence>MVDSSSPAFAAAGMQVAAPVHPAAAWLEYSDDMDDNKERRDQKSRYVLKRLKGGEIRFRMRGELFCPFCGKILQKDIRSLIQHATGVGLSTSGKHRPATKAKHAAYGLFLQNYVLPGLFPVNAPAAGPHAPGPV</sequence>
<feature type="domain" description="Zinc finger-XS" evidence="1">
    <location>
        <begin position="66"/>
        <end position="105"/>
    </location>
</feature>
<dbReference type="AlphaFoldDB" id="A0AAD8QQV3"/>
<gene>
    <name evidence="2" type="ORF">QYE76_031031</name>
</gene>
<dbReference type="Proteomes" id="UP001231189">
    <property type="component" value="Unassembled WGS sequence"/>
</dbReference>
<protein>
    <recommendedName>
        <fullName evidence="1">Zinc finger-XS domain-containing protein</fullName>
    </recommendedName>
</protein>
<evidence type="ECO:0000259" key="1">
    <source>
        <dbReference type="Pfam" id="PF03470"/>
    </source>
</evidence>
<dbReference type="GO" id="GO:0031047">
    <property type="term" value="P:regulatory ncRNA-mediated gene silencing"/>
    <property type="evidence" value="ECO:0007669"/>
    <property type="project" value="InterPro"/>
</dbReference>
<proteinExistence type="predicted"/>